<keyword evidence="4 6" id="KW-1133">Transmembrane helix</keyword>
<dbReference type="EMBL" id="QMQA01000042">
    <property type="protein sequence ID" value="RLE14488.1"/>
    <property type="molecule type" value="Genomic_DNA"/>
</dbReference>
<evidence type="ECO:0000256" key="1">
    <source>
        <dbReference type="ARBA" id="ARBA00004141"/>
    </source>
</evidence>
<dbReference type="PANTHER" id="PTHR30177:SF4">
    <property type="entry name" value="OSMOPROTECTANT IMPORT PERMEASE PROTEIN OSMW"/>
    <property type="match status" value="1"/>
</dbReference>
<dbReference type="Pfam" id="PF00528">
    <property type="entry name" value="BPD_transp_1"/>
    <property type="match status" value="1"/>
</dbReference>
<dbReference type="Gene3D" id="1.10.3720.10">
    <property type="entry name" value="MetI-like"/>
    <property type="match status" value="1"/>
</dbReference>
<evidence type="ECO:0000256" key="2">
    <source>
        <dbReference type="ARBA" id="ARBA00022448"/>
    </source>
</evidence>
<dbReference type="GO" id="GO:0031460">
    <property type="term" value="P:glycine betaine transport"/>
    <property type="evidence" value="ECO:0007669"/>
    <property type="project" value="TreeGrafter"/>
</dbReference>
<keyword evidence="3 6" id="KW-0812">Transmembrane</keyword>
<gene>
    <name evidence="8" type="ORF">DRJ04_02280</name>
</gene>
<dbReference type="AlphaFoldDB" id="A0A662DHY5"/>
<dbReference type="GO" id="GO:0055085">
    <property type="term" value="P:transmembrane transport"/>
    <property type="evidence" value="ECO:0007669"/>
    <property type="project" value="InterPro"/>
</dbReference>
<dbReference type="SUPFAM" id="SSF161098">
    <property type="entry name" value="MetI-like"/>
    <property type="match status" value="1"/>
</dbReference>
<keyword evidence="2 6" id="KW-0813">Transport</keyword>
<feature type="transmembrane region" description="Helical" evidence="6">
    <location>
        <begin position="20"/>
        <end position="43"/>
    </location>
</feature>
<dbReference type="InterPro" id="IPR051204">
    <property type="entry name" value="ABC_transp_perm/SBD"/>
</dbReference>
<feature type="domain" description="ABC transmembrane type-1" evidence="7">
    <location>
        <begin position="19"/>
        <end position="201"/>
    </location>
</feature>
<proteinExistence type="inferred from homology"/>
<reference evidence="8 9" key="1">
    <citation type="submission" date="2018-06" db="EMBL/GenBank/DDBJ databases">
        <title>Extensive metabolic versatility and redundancy in microbially diverse, dynamic hydrothermal sediments.</title>
        <authorList>
            <person name="Dombrowski N."/>
            <person name="Teske A."/>
            <person name="Baker B.J."/>
        </authorList>
    </citation>
    <scope>NUCLEOTIDE SEQUENCE [LARGE SCALE GENOMIC DNA]</scope>
    <source>
        <strain evidence="8">B3_G15</strain>
    </source>
</reference>
<evidence type="ECO:0000313" key="8">
    <source>
        <dbReference type="EMBL" id="RLE14488.1"/>
    </source>
</evidence>
<dbReference type="CDD" id="cd06261">
    <property type="entry name" value="TM_PBP2"/>
    <property type="match status" value="1"/>
</dbReference>
<comment type="similarity">
    <text evidence="6">Belongs to the binding-protein-dependent transport system permease family.</text>
</comment>
<dbReference type="FunFam" id="1.10.3720.10:FF:000001">
    <property type="entry name" value="Glycine betaine ABC transporter, permease"/>
    <property type="match status" value="1"/>
</dbReference>
<name>A0A662DHY5_UNCAE</name>
<evidence type="ECO:0000256" key="5">
    <source>
        <dbReference type="ARBA" id="ARBA00023136"/>
    </source>
</evidence>
<sequence length="220" mass="23309">MEILKFRPPATYQELTKRMWEHILMVGLGELIAIAVGIPLGIIVTRPKFKALSPIIIGGANIGQTLPSMAVVAIIAVVMGQFGFYPAVIALFIYGLLPIIRNSYAGINNIDPSIIESAKGMGMSRRQILRKIELPLARPVIMAGIRTSTVINVGTAALAALIAAGGMGMIILAGLLNNIPLLVLQGAAPTAALAVTLDVILEGIESLITPRGLRMRKEKG</sequence>
<comment type="subcellular location">
    <subcellularLocation>
        <location evidence="6">Cell membrane</location>
        <topology evidence="6">Multi-pass membrane protein</topology>
    </subcellularLocation>
    <subcellularLocation>
        <location evidence="1">Membrane</location>
        <topology evidence="1">Multi-pass membrane protein</topology>
    </subcellularLocation>
</comment>
<organism evidence="8 9">
    <name type="scientific">Aerophobetes bacterium</name>
    <dbReference type="NCBI Taxonomy" id="2030807"/>
    <lineage>
        <taxon>Bacteria</taxon>
        <taxon>Candidatus Aerophobota</taxon>
    </lineage>
</organism>
<protein>
    <submittedName>
        <fullName evidence="8">ABC transporter permease</fullName>
    </submittedName>
</protein>
<dbReference type="GO" id="GO:0005886">
    <property type="term" value="C:plasma membrane"/>
    <property type="evidence" value="ECO:0007669"/>
    <property type="project" value="UniProtKB-SubCell"/>
</dbReference>
<dbReference type="InterPro" id="IPR035906">
    <property type="entry name" value="MetI-like_sf"/>
</dbReference>
<dbReference type="Proteomes" id="UP000280417">
    <property type="component" value="Unassembled WGS sequence"/>
</dbReference>
<dbReference type="PROSITE" id="PS50928">
    <property type="entry name" value="ABC_TM1"/>
    <property type="match status" value="1"/>
</dbReference>
<dbReference type="PANTHER" id="PTHR30177">
    <property type="entry name" value="GLYCINE BETAINE/L-PROLINE TRANSPORT SYSTEM PERMEASE PROTEIN PROW"/>
    <property type="match status" value="1"/>
</dbReference>
<feature type="transmembrane region" description="Helical" evidence="6">
    <location>
        <begin position="182"/>
        <end position="201"/>
    </location>
</feature>
<evidence type="ECO:0000313" key="9">
    <source>
        <dbReference type="Proteomes" id="UP000280417"/>
    </source>
</evidence>
<comment type="caution">
    <text evidence="8">The sequence shown here is derived from an EMBL/GenBank/DDBJ whole genome shotgun (WGS) entry which is preliminary data.</text>
</comment>
<feature type="transmembrane region" description="Helical" evidence="6">
    <location>
        <begin position="82"/>
        <end position="100"/>
    </location>
</feature>
<feature type="transmembrane region" description="Helical" evidence="6">
    <location>
        <begin position="55"/>
        <end position="76"/>
    </location>
</feature>
<dbReference type="InterPro" id="IPR000515">
    <property type="entry name" value="MetI-like"/>
</dbReference>
<accession>A0A662DHY5</accession>
<keyword evidence="5 6" id="KW-0472">Membrane</keyword>
<evidence type="ECO:0000259" key="7">
    <source>
        <dbReference type="PROSITE" id="PS50928"/>
    </source>
</evidence>
<evidence type="ECO:0000256" key="4">
    <source>
        <dbReference type="ARBA" id="ARBA00022989"/>
    </source>
</evidence>
<evidence type="ECO:0000256" key="6">
    <source>
        <dbReference type="RuleBase" id="RU363032"/>
    </source>
</evidence>
<feature type="transmembrane region" description="Helical" evidence="6">
    <location>
        <begin position="150"/>
        <end position="176"/>
    </location>
</feature>
<evidence type="ECO:0000256" key="3">
    <source>
        <dbReference type="ARBA" id="ARBA00022692"/>
    </source>
</evidence>